<keyword evidence="4" id="KW-1185">Reference proteome</keyword>
<dbReference type="GO" id="GO:0004645">
    <property type="term" value="F:1,4-alpha-oligoglucan phosphorylase activity"/>
    <property type="evidence" value="ECO:0007669"/>
    <property type="project" value="InterPro"/>
</dbReference>
<dbReference type="Proteomes" id="UP001139344">
    <property type="component" value="Unassembled WGS sequence"/>
</dbReference>
<dbReference type="RefSeq" id="WP_240096308.1">
    <property type="nucleotide sequence ID" value="NZ_JAJSON010000010.1"/>
</dbReference>
<protein>
    <recommendedName>
        <fullName evidence="5">Thymidine phosphorylase</fullName>
    </recommendedName>
</protein>
<sequence>MSSFHSIIDKITSDPSEKNILELIDHSNSMSDEEIVELANIYAESGITIQRNSSKTKVDIASTGGPSSLSTILTPLILKSLGAEIPKLGVPGRPAGGIDILYQLQGYNINPNPIELEKWLDHSKYVHFIGNDLYTPLDRKVFEIRKKHNYLNIPQLVIASILSKKIAINLTHAGLDIRVSPFGNFGSNWNNAKANGRRFIKASGLIGINTKCFLTNGSVPYQPYIGRGEALLGIYNLFELPEINNSLHKHLEECYAMAMSVLKSQEFCLPDKKLLKQFFKENITIQGSNYKIFTDKAKQVEVDHRYIITSNSSGYIKFDLNQIRQAIVHIQKKEATNFNLFPDPCGIILKKSNSDIVVKGEIILSFRCIKRHLNEFRKMLSAGFIISPQRYIQNNYEEII</sequence>
<reference evidence="3" key="1">
    <citation type="submission" date="2021-12" db="EMBL/GenBank/DDBJ databases">
        <title>Description of Gramella crocea sp. nov., a new bacterium isolated from activated sludge.</title>
        <authorList>
            <person name="Zhang X."/>
        </authorList>
    </citation>
    <scope>NUCLEOTIDE SEQUENCE</scope>
    <source>
        <strain evidence="3">YB25</strain>
    </source>
</reference>
<gene>
    <name evidence="3" type="ORF">LU635_03705</name>
</gene>
<organism evidence="3 4">
    <name type="scientific">Christiangramia crocea</name>
    <dbReference type="NCBI Taxonomy" id="2904124"/>
    <lineage>
        <taxon>Bacteria</taxon>
        <taxon>Pseudomonadati</taxon>
        <taxon>Bacteroidota</taxon>
        <taxon>Flavobacteriia</taxon>
        <taxon>Flavobacteriales</taxon>
        <taxon>Flavobacteriaceae</taxon>
        <taxon>Christiangramia</taxon>
    </lineage>
</organism>
<dbReference type="SUPFAM" id="SSF52418">
    <property type="entry name" value="Nucleoside phosphorylase/phosphoribosyltransferase catalytic domain"/>
    <property type="match status" value="1"/>
</dbReference>
<evidence type="ECO:0000313" key="4">
    <source>
        <dbReference type="Proteomes" id="UP001139344"/>
    </source>
</evidence>
<accession>A0A9X1UUQ9</accession>
<dbReference type="GO" id="GO:0005829">
    <property type="term" value="C:cytosol"/>
    <property type="evidence" value="ECO:0007669"/>
    <property type="project" value="TreeGrafter"/>
</dbReference>
<dbReference type="Gene3D" id="3.40.1030.10">
    <property type="entry name" value="Nucleoside phosphorylase/phosphoribosyltransferase catalytic domain"/>
    <property type="match status" value="1"/>
</dbReference>
<dbReference type="AlphaFoldDB" id="A0A9X1UUQ9"/>
<dbReference type="GO" id="GO:0006206">
    <property type="term" value="P:pyrimidine nucleobase metabolic process"/>
    <property type="evidence" value="ECO:0007669"/>
    <property type="project" value="InterPro"/>
</dbReference>
<dbReference type="InterPro" id="IPR035902">
    <property type="entry name" value="Nuc_phospho_transferase"/>
</dbReference>
<keyword evidence="1" id="KW-0328">Glycosyltransferase</keyword>
<evidence type="ECO:0000256" key="1">
    <source>
        <dbReference type="ARBA" id="ARBA00022676"/>
    </source>
</evidence>
<dbReference type="InterPro" id="IPR000053">
    <property type="entry name" value="Thymidine/pyrmidine_PPase"/>
</dbReference>
<keyword evidence="2" id="KW-0808">Transferase</keyword>
<dbReference type="EMBL" id="JAJSON010000010">
    <property type="protein sequence ID" value="MCG9970732.1"/>
    <property type="molecule type" value="Genomic_DNA"/>
</dbReference>
<evidence type="ECO:0000256" key="2">
    <source>
        <dbReference type="ARBA" id="ARBA00022679"/>
    </source>
</evidence>
<comment type="caution">
    <text evidence="3">The sequence shown here is derived from an EMBL/GenBank/DDBJ whole genome shotgun (WGS) entry which is preliminary data.</text>
</comment>
<name>A0A9X1UUQ9_9FLAO</name>
<dbReference type="PANTHER" id="PTHR10515:SF0">
    <property type="entry name" value="THYMIDINE PHOSPHORYLASE"/>
    <property type="match status" value="1"/>
</dbReference>
<evidence type="ECO:0008006" key="5">
    <source>
        <dbReference type="Google" id="ProtNLM"/>
    </source>
</evidence>
<evidence type="ECO:0000313" key="3">
    <source>
        <dbReference type="EMBL" id="MCG9970732.1"/>
    </source>
</evidence>
<dbReference type="PANTHER" id="PTHR10515">
    <property type="entry name" value="THYMIDINE PHOSPHORYLASE"/>
    <property type="match status" value="1"/>
</dbReference>
<proteinExistence type="predicted"/>